<organism evidence="2">
    <name type="scientific">bioreactor metagenome</name>
    <dbReference type="NCBI Taxonomy" id="1076179"/>
    <lineage>
        <taxon>unclassified sequences</taxon>
        <taxon>metagenomes</taxon>
        <taxon>ecological metagenomes</taxon>
    </lineage>
</organism>
<evidence type="ECO:0000259" key="1">
    <source>
        <dbReference type="Pfam" id="PF09992"/>
    </source>
</evidence>
<protein>
    <recommendedName>
        <fullName evidence="1">Phosphodiester glycosidase domain-containing protein</fullName>
    </recommendedName>
</protein>
<dbReference type="PANTHER" id="PTHR40446:SF2">
    <property type="entry name" value="N-ACETYLGLUCOSAMINE-1-PHOSPHODIESTER ALPHA-N-ACETYLGLUCOSAMINIDASE"/>
    <property type="match status" value="1"/>
</dbReference>
<sequence>MPDYPDLTISTCRQTALDFVKEMRRKGLNVVLAVNAAPWKPWEKPFTQPYATGIGLAVADHEVVSPPDGRPSLIWKNDGKMEMRIVNVGEELKDIQLAVSGFQFILRDGKTTVDDNPRLEPRTFYGLSRDRHSLYLVTVDGRQKDYSEGMALNEGAQYLKHFGAADAINMDGGGSTSLVIFNPAKGAPELVNLPPGTGLPRASRAVANSLGVYYAGPPTIKPVSGKRAASEPPAPPVQ</sequence>
<comment type="caution">
    <text evidence="2">The sequence shown here is derived from an EMBL/GenBank/DDBJ whole genome shotgun (WGS) entry which is preliminary data.</text>
</comment>
<feature type="domain" description="Phosphodiester glycosidase" evidence="1">
    <location>
        <begin position="51"/>
        <end position="213"/>
    </location>
</feature>
<dbReference type="Pfam" id="PF09992">
    <property type="entry name" value="NAGPA"/>
    <property type="match status" value="1"/>
</dbReference>
<dbReference type="InterPro" id="IPR018711">
    <property type="entry name" value="NAGPA"/>
</dbReference>
<evidence type="ECO:0000313" key="2">
    <source>
        <dbReference type="EMBL" id="MPN02421.1"/>
    </source>
</evidence>
<dbReference type="AlphaFoldDB" id="A0A645EKB7"/>
<dbReference type="PANTHER" id="PTHR40446">
    <property type="entry name" value="N-ACETYLGLUCOSAMINE-1-PHOSPHODIESTER ALPHA-N-ACETYLGLUCOSAMINIDASE"/>
    <property type="match status" value="1"/>
</dbReference>
<dbReference type="EMBL" id="VSSQ01048369">
    <property type="protein sequence ID" value="MPN02421.1"/>
    <property type="molecule type" value="Genomic_DNA"/>
</dbReference>
<proteinExistence type="predicted"/>
<accession>A0A645EKB7</accession>
<reference evidence="2" key="1">
    <citation type="submission" date="2019-08" db="EMBL/GenBank/DDBJ databases">
        <authorList>
            <person name="Kucharzyk K."/>
            <person name="Murdoch R.W."/>
            <person name="Higgins S."/>
            <person name="Loffler F."/>
        </authorList>
    </citation>
    <scope>NUCLEOTIDE SEQUENCE</scope>
</reference>
<name>A0A645EKB7_9ZZZZ</name>
<gene>
    <name evidence="2" type="ORF">SDC9_149637</name>
</gene>